<accession>A0A369VXD7</accession>
<dbReference type="Proteomes" id="UP000253918">
    <property type="component" value="Unassembled WGS sequence"/>
</dbReference>
<comment type="caution">
    <text evidence="1">The sequence shown here is derived from an EMBL/GenBank/DDBJ whole genome shotgun (WGS) entry which is preliminary data.</text>
</comment>
<sequence>MLALLSACSSPGGTGDNNAQDAAIANRIELASNGKPVPAASATPARTGPAFPPPFVARWGRTAADCDPSSNKATGLLVINTDGVRFFDTEAGLSAIDRPSEYTVTAQLAFKQAGAGFGERQMFALTSGGTALLRTDQATGKTERYDRC</sequence>
<dbReference type="AlphaFoldDB" id="A0A369VXD7"/>
<reference evidence="1 2" key="1">
    <citation type="submission" date="2018-07" db="EMBL/GenBank/DDBJ databases">
        <title>a novel species of Sphingomonas isolated from the rhizosphere soil of Araceae plant.</title>
        <authorList>
            <person name="Zhiyong W."/>
            <person name="Qinglan Z."/>
            <person name="Zhiwei F."/>
            <person name="Ding X."/>
            <person name="Gejiao W."/>
            <person name="Shixue Z."/>
        </authorList>
    </citation>
    <scope>NUCLEOTIDE SEQUENCE [LARGE SCALE GENOMIC DNA]</scope>
    <source>
        <strain evidence="1 2">WZY 27</strain>
    </source>
</reference>
<dbReference type="EMBL" id="QQNB01000002">
    <property type="protein sequence ID" value="RDE05820.1"/>
    <property type="molecule type" value="Genomic_DNA"/>
</dbReference>
<evidence type="ECO:0000313" key="2">
    <source>
        <dbReference type="Proteomes" id="UP000253918"/>
    </source>
</evidence>
<protein>
    <submittedName>
        <fullName evidence="1">Uncharacterized protein</fullName>
    </submittedName>
</protein>
<gene>
    <name evidence="1" type="ORF">DVW87_11545</name>
</gene>
<organism evidence="1 2">
    <name type="scientific">Sphingomonas aracearum</name>
    <dbReference type="NCBI Taxonomy" id="2283317"/>
    <lineage>
        <taxon>Bacteria</taxon>
        <taxon>Pseudomonadati</taxon>
        <taxon>Pseudomonadota</taxon>
        <taxon>Alphaproteobacteria</taxon>
        <taxon>Sphingomonadales</taxon>
        <taxon>Sphingomonadaceae</taxon>
        <taxon>Sphingomonas</taxon>
    </lineage>
</organism>
<keyword evidence="2" id="KW-1185">Reference proteome</keyword>
<name>A0A369VXD7_9SPHN</name>
<proteinExistence type="predicted"/>
<evidence type="ECO:0000313" key="1">
    <source>
        <dbReference type="EMBL" id="RDE05820.1"/>
    </source>
</evidence>